<name>A0A553I1X6_9PEZI</name>
<accession>A0A553I1X6</accession>
<protein>
    <recommendedName>
        <fullName evidence="1">SprT-like domain-containing protein</fullName>
    </recommendedName>
</protein>
<gene>
    <name evidence="2" type="ORF">FHL15_004972</name>
</gene>
<dbReference type="GO" id="GO:0006950">
    <property type="term" value="P:response to stress"/>
    <property type="evidence" value="ECO:0007669"/>
    <property type="project" value="UniProtKB-ARBA"/>
</dbReference>
<evidence type="ECO:0000259" key="1">
    <source>
        <dbReference type="Pfam" id="PF10263"/>
    </source>
</evidence>
<dbReference type="AlphaFoldDB" id="A0A553I1X6"/>
<evidence type="ECO:0000313" key="3">
    <source>
        <dbReference type="Proteomes" id="UP000319160"/>
    </source>
</evidence>
<dbReference type="InterPro" id="IPR006640">
    <property type="entry name" value="SprT-like_domain"/>
</dbReference>
<dbReference type="EMBL" id="VFLP01000024">
    <property type="protein sequence ID" value="TRX94204.1"/>
    <property type="molecule type" value="Genomic_DNA"/>
</dbReference>
<feature type="domain" description="SprT-like" evidence="1">
    <location>
        <begin position="204"/>
        <end position="311"/>
    </location>
</feature>
<sequence length="380" mass="43558">MASWDVGGTEMLRSLSDSVIPQSHSYDNLIPPARKRQFQHIHHLDINDDYQIIREWKRPRAFVHSSENSVTRCDHESVPAFFIIKEGGRSHQISDSGTFESDETMHNGSALQYKYENMPARVDTQFLNLQVRTEGEPVPVDPPLEKKEDVENVLHKKAARLVEQDMADYRRRRRLSQHERILKSLISPKALCAEFEIDDEALQGIFYAANEIFFGGILKGRVTWTWGHLSWNIIGTTAWRGAPDGHGYETLIILSRQFLQNKKYNRRLLISTFIHELIHSYLFVKCGYQPDDCGGHTSGFKKIANLINNWVGQENLLQLHKMEAELSDFETETTATDTTAALPRDHVSSGCQVQWLRDGSLGYVSLRPDLRSRDRDPARG</sequence>
<dbReference type="STRING" id="2512241.A0A553I1X6"/>
<organism evidence="2 3">
    <name type="scientific">Xylaria flabelliformis</name>
    <dbReference type="NCBI Taxonomy" id="2512241"/>
    <lineage>
        <taxon>Eukaryota</taxon>
        <taxon>Fungi</taxon>
        <taxon>Dikarya</taxon>
        <taxon>Ascomycota</taxon>
        <taxon>Pezizomycotina</taxon>
        <taxon>Sordariomycetes</taxon>
        <taxon>Xylariomycetidae</taxon>
        <taxon>Xylariales</taxon>
        <taxon>Xylariaceae</taxon>
        <taxon>Xylaria</taxon>
    </lineage>
</organism>
<dbReference type="Pfam" id="PF10263">
    <property type="entry name" value="SprT-like"/>
    <property type="match status" value="1"/>
</dbReference>
<evidence type="ECO:0000313" key="2">
    <source>
        <dbReference type="EMBL" id="TRX94204.1"/>
    </source>
</evidence>
<dbReference type="OrthoDB" id="5236983at2759"/>
<reference evidence="3" key="1">
    <citation type="submission" date="2019-06" db="EMBL/GenBank/DDBJ databases">
        <title>Draft genome sequence of the griseofulvin-producing fungus Xylaria cubensis strain G536.</title>
        <authorList>
            <person name="Mead M.E."/>
            <person name="Raja H.A."/>
            <person name="Steenwyk J.L."/>
            <person name="Knowles S.L."/>
            <person name="Oberlies N.H."/>
            <person name="Rokas A."/>
        </authorList>
    </citation>
    <scope>NUCLEOTIDE SEQUENCE [LARGE SCALE GENOMIC DNA]</scope>
    <source>
        <strain evidence="3">G536</strain>
    </source>
</reference>
<keyword evidence="3" id="KW-1185">Reference proteome</keyword>
<dbReference type="Proteomes" id="UP000319160">
    <property type="component" value="Unassembled WGS sequence"/>
</dbReference>
<proteinExistence type="predicted"/>
<comment type="caution">
    <text evidence="2">The sequence shown here is derived from an EMBL/GenBank/DDBJ whole genome shotgun (WGS) entry which is preliminary data.</text>
</comment>